<organism evidence="3 4">
    <name type="scientific">Crenobacter cavernae</name>
    <dbReference type="NCBI Taxonomy" id="2290923"/>
    <lineage>
        <taxon>Bacteria</taxon>
        <taxon>Pseudomonadati</taxon>
        <taxon>Pseudomonadota</taxon>
        <taxon>Betaproteobacteria</taxon>
        <taxon>Neisseriales</taxon>
        <taxon>Neisseriaceae</taxon>
        <taxon>Crenobacter</taxon>
    </lineage>
</organism>
<evidence type="ECO:0000256" key="1">
    <source>
        <dbReference type="SAM" id="MobiDB-lite"/>
    </source>
</evidence>
<accession>A0A345Y9W7</accession>
<feature type="region of interest" description="Disordered" evidence="1">
    <location>
        <begin position="231"/>
        <end position="253"/>
    </location>
</feature>
<gene>
    <name evidence="3" type="ORF">DWG20_15545</name>
</gene>
<dbReference type="Gene3D" id="3.40.50.150">
    <property type="entry name" value="Vaccinia Virus protein VP39"/>
    <property type="match status" value="1"/>
</dbReference>
<dbReference type="KEGG" id="ccah:DWG20_15545"/>
<reference evidence="3 4" key="1">
    <citation type="submission" date="2018-07" db="EMBL/GenBank/DDBJ databases">
        <title>Crenobacter cavernae sp. nov., isolated from a karst cave.</title>
        <authorList>
            <person name="Zhu H."/>
        </authorList>
    </citation>
    <scope>NUCLEOTIDE SEQUENCE [LARGE SCALE GENOMIC DNA]</scope>
    <source>
        <strain evidence="3 4">K1W11S-77</strain>
    </source>
</reference>
<feature type="compositionally biased region" description="Basic and acidic residues" evidence="1">
    <location>
        <begin position="243"/>
        <end position="253"/>
    </location>
</feature>
<sequence>MMERFSEWLAEGDLGRYLLEREQAYFDGAVADAFGYHAVQLGLPGHDFLRANRIPLKLVADPDGPAELACLAEALPFASNSLDLVVLPHTLDFTTHPHQVLREVERVLMPEGRVVLTGFNPWSLWGAKRLAAGRYEVPWRGQFLSLPRIKDWLELMELEPDGGSFMAYAPPFSRGDWLHRFAFMEAAGDRWWPLAAGVYGISAVKRMRGLRLITPTWGVAKKAARGLAVAGGNDRHHVARQAQETDPHDPGPA</sequence>
<dbReference type="Pfam" id="PF08241">
    <property type="entry name" value="Methyltransf_11"/>
    <property type="match status" value="1"/>
</dbReference>
<protein>
    <submittedName>
        <fullName evidence="3">Class I SAM-dependent methyltransferase</fullName>
    </submittedName>
</protein>
<evidence type="ECO:0000313" key="3">
    <source>
        <dbReference type="EMBL" id="AXK40719.1"/>
    </source>
</evidence>
<dbReference type="Proteomes" id="UP000254537">
    <property type="component" value="Chromosome"/>
</dbReference>
<dbReference type="GO" id="GO:0032259">
    <property type="term" value="P:methylation"/>
    <property type="evidence" value="ECO:0007669"/>
    <property type="project" value="UniProtKB-KW"/>
</dbReference>
<evidence type="ECO:0000259" key="2">
    <source>
        <dbReference type="Pfam" id="PF08241"/>
    </source>
</evidence>
<dbReference type="AlphaFoldDB" id="A0A345Y9W7"/>
<proteinExistence type="predicted"/>
<keyword evidence="3" id="KW-0489">Methyltransferase</keyword>
<dbReference type="EMBL" id="CP031337">
    <property type="protein sequence ID" value="AXK40719.1"/>
    <property type="molecule type" value="Genomic_DNA"/>
</dbReference>
<dbReference type="InterPro" id="IPR013216">
    <property type="entry name" value="Methyltransf_11"/>
</dbReference>
<dbReference type="RefSeq" id="WP_115434646.1">
    <property type="nucleotide sequence ID" value="NZ_CP031337.1"/>
</dbReference>
<dbReference type="GO" id="GO:0008757">
    <property type="term" value="F:S-adenosylmethionine-dependent methyltransferase activity"/>
    <property type="evidence" value="ECO:0007669"/>
    <property type="project" value="InterPro"/>
</dbReference>
<evidence type="ECO:0000313" key="4">
    <source>
        <dbReference type="Proteomes" id="UP000254537"/>
    </source>
</evidence>
<dbReference type="InterPro" id="IPR029063">
    <property type="entry name" value="SAM-dependent_MTases_sf"/>
</dbReference>
<dbReference type="OrthoDB" id="6191410at2"/>
<feature type="domain" description="Methyltransferase type 11" evidence="2">
    <location>
        <begin position="70"/>
        <end position="116"/>
    </location>
</feature>
<dbReference type="SUPFAM" id="SSF53335">
    <property type="entry name" value="S-adenosyl-L-methionine-dependent methyltransferases"/>
    <property type="match status" value="1"/>
</dbReference>
<name>A0A345Y9W7_9NEIS</name>
<keyword evidence="3" id="KW-0808">Transferase</keyword>